<gene>
    <name evidence="2" type="ORF">GCM10017668_05680</name>
</gene>
<sequence>MPATLGTLLSRPDLALRPVVPARPDRLVRWVHVSELEDPTPYLEGGELLLTTGLQRRAVDAGWDDYVARLTGSNVAGLGFGIGLHHDEIPQGLVAAARRHDLPLLEVPARTPFIAISKAVATAVARDEHQALTTALEAQRNLIRAALGAGARERSPRGWRVCSTAGHWCWIIPASCAALRRTLPASMWPG</sequence>
<dbReference type="AlphaFoldDB" id="A0A7G1NC01"/>
<evidence type="ECO:0000313" key="3">
    <source>
        <dbReference type="Proteomes" id="UP000516373"/>
    </source>
</evidence>
<reference evidence="2 3" key="1">
    <citation type="journal article" date="2014" name="Int. J. Syst. Evol. Microbiol.">
        <title>Complete genome sequence of Corynebacterium casei LMG S-19264T (=DSM 44701T), isolated from a smear-ripened cheese.</title>
        <authorList>
            <consortium name="US DOE Joint Genome Institute (JGI-PGF)"/>
            <person name="Walter F."/>
            <person name="Albersmeier A."/>
            <person name="Kalinowski J."/>
            <person name="Ruckert C."/>
        </authorList>
    </citation>
    <scope>NUCLEOTIDE SEQUENCE [LARGE SCALE GENOMIC DNA]</scope>
    <source>
        <strain evidence="2 3">JCM 4255</strain>
    </source>
</reference>
<protein>
    <recommendedName>
        <fullName evidence="1">Purine catabolism PurC-like domain-containing protein</fullName>
    </recommendedName>
</protein>
<dbReference type="Proteomes" id="UP000516373">
    <property type="component" value="Chromosome"/>
</dbReference>
<proteinExistence type="predicted"/>
<evidence type="ECO:0000259" key="1">
    <source>
        <dbReference type="Pfam" id="PF07905"/>
    </source>
</evidence>
<feature type="domain" description="Purine catabolism PurC-like" evidence="1">
    <location>
        <begin position="24"/>
        <end position="123"/>
    </location>
</feature>
<evidence type="ECO:0000313" key="2">
    <source>
        <dbReference type="EMBL" id="BCL18725.1"/>
    </source>
</evidence>
<name>A0A7G1NC01_9ACTN</name>
<dbReference type="InterPro" id="IPR012914">
    <property type="entry name" value="PucR_dom"/>
</dbReference>
<dbReference type="Pfam" id="PF07905">
    <property type="entry name" value="PucR"/>
    <property type="match status" value="1"/>
</dbReference>
<accession>A0A7G1NC01</accession>
<organism evidence="2 3">
    <name type="scientific">Streptomyces tuirus</name>
    <dbReference type="NCBI Taxonomy" id="68278"/>
    <lineage>
        <taxon>Bacteria</taxon>
        <taxon>Bacillati</taxon>
        <taxon>Actinomycetota</taxon>
        <taxon>Actinomycetes</taxon>
        <taxon>Kitasatosporales</taxon>
        <taxon>Streptomycetaceae</taxon>
        <taxon>Streptomyces</taxon>
    </lineage>
</organism>
<dbReference type="EMBL" id="AP023439">
    <property type="protein sequence ID" value="BCL18725.1"/>
    <property type="molecule type" value="Genomic_DNA"/>
</dbReference>
<dbReference type="RefSeq" id="WP_190896585.1">
    <property type="nucleotide sequence ID" value="NZ_AP023439.1"/>
</dbReference>
<dbReference type="KEGG" id="stui:GCM10017668_05680"/>